<keyword evidence="1" id="KW-0812">Transmembrane</keyword>
<dbReference type="Proteomes" id="UP000053144">
    <property type="component" value="Chromosome 4"/>
</dbReference>
<proteinExistence type="predicted"/>
<gene>
    <name evidence="2" type="ORF">LR48_Vigan04g114300</name>
</gene>
<keyword evidence="1" id="KW-1133">Transmembrane helix</keyword>
<evidence type="ECO:0000313" key="3">
    <source>
        <dbReference type="Proteomes" id="UP000053144"/>
    </source>
</evidence>
<keyword evidence="1" id="KW-0472">Membrane</keyword>
<dbReference type="Gramene" id="KOM40945">
    <property type="protein sequence ID" value="KOM40945"/>
    <property type="gene ID" value="LR48_Vigan04g114300"/>
</dbReference>
<protein>
    <submittedName>
        <fullName evidence="2">Uncharacterized protein</fullName>
    </submittedName>
</protein>
<dbReference type="EMBL" id="CM003374">
    <property type="protein sequence ID" value="KOM40945.1"/>
    <property type="molecule type" value="Genomic_DNA"/>
</dbReference>
<name>A0A0L9UDH0_PHAAN</name>
<evidence type="ECO:0000256" key="1">
    <source>
        <dbReference type="SAM" id="Phobius"/>
    </source>
</evidence>
<feature type="transmembrane region" description="Helical" evidence="1">
    <location>
        <begin position="32"/>
        <end position="49"/>
    </location>
</feature>
<evidence type="ECO:0000313" key="2">
    <source>
        <dbReference type="EMBL" id="KOM40945.1"/>
    </source>
</evidence>
<sequence length="182" mass="19962">MVAVDWYGVGRPLVRAEHPGCEAVRAERPPSALGLTSMLLSLFLIVFVVPDVHFGRSLGCFGGFEPVWNCSLSCTFMYEAWVVGKNMVVNYNDVFEYELDISGSTSVEKGGNGFCTCGSEVVAAKSMREVKLRASGVARRPRCYKSYEDGFKVYKGSLQEVVLGVLNLSGTVRDGFKAIFFV</sequence>
<organism evidence="2 3">
    <name type="scientific">Phaseolus angularis</name>
    <name type="common">Azuki bean</name>
    <name type="synonym">Vigna angularis</name>
    <dbReference type="NCBI Taxonomy" id="3914"/>
    <lineage>
        <taxon>Eukaryota</taxon>
        <taxon>Viridiplantae</taxon>
        <taxon>Streptophyta</taxon>
        <taxon>Embryophyta</taxon>
        <taxon>Tracheophyta</taxon>
        <taxon>Spermatophyta</taxon>
        <taxon>Magnoliopsida</taxon>
        <taxon>eudicotyledons</taxon>
        <taxon>Gunneridae</taxon>
        <taxon>Pentapetalae</taxon>
        <taxon>rosids</taxon>
        <taxon>fabids</taxon>
        <taxon>Fabales</taxon>
        <taxon>Fabaceae</taxon>
        <taxon>Papilionoideae</taxon>
        <taxon>50 kb inversion clade</taxon>
        <taxon>NPAAA clade</taxon>
        <taxon>indigoferoid/millettioid clade</taxon>
        <taxon>Phaseoleae</taxon>
        <taxon>Vigna</taxon>
    </lineage>
</organism>
<accession>A0A0L9UDH0</accession>
<reference evidence="3" key="1">
    <citation type="journal article" date="2015" name="Proc. Natl. Acad. Sci. U.S.A.">
        <title>Genome sequencing of adzuki bean (Vigna angularis) provides insight into high starch and low fat accumulation and domestication.</title>
        <authorList>
            <person name="Yang K."/>
            <person name="Tian Z."/>
            <person name="Chen C."/>
            <person name="Luo L."/>
            <person name="Zhao B."/>
            <person name="Wang Z."/>
            <person name="Yu L."/>
            <person name="Li Y."/>
            <person name="Sun Y."/>
            <person name="Li W."/>
            <person name="Chen Y."/>
            <person name="Li Y."/>
            <person name="Zhang Y."/>
            <person name="Ai D."/>
            <person name="Zhao J."/>
            <person name="Shang C."/>
            <person name="Ma Y."/>
            <person name="Wu B."/>
            <person name="Wang M."/>
            <person name="Gao L."/>
            <person name="Sun D."/>
            <person name="Zhang P."/>
            <person name="Guo F."/>
            <person name="Wang W."/>
            <person name="Li Y."/>
            <person name="Wang J."/>
            <person name="Varshney R.K."/>
            <person name="Wang J."/>
            <person name="Ling H.Q."/>
            <person name="Wan P."/>
        </authorList>
    </citation>
    <scope>NUCLEOTIDE SEQUENCE</scope>
    <source>
        <strain evidence="3">cv. Jingnong 6</strain>
    </source>
</reference>
<dbReference type="AlphaFoldDB" id="A0A0L9UDH0"/>